<reference evidence="2 3" key="1">
    <citation type="submission" date="2019-03" db="EMBL/GenBank/DDBJ databases">
        <title>Deep-cultivation of Planctomycetes and their phenomic and genomic characterization uncovers novel biology.</title>
        <authorList>
            <person name="Wiegand S."/>
            <person name="Jogler M."/>
            <person name="Boedeker C."/>
            <person name="Pinto D."/>
            <person name="Vollmers J."/>
            <person name="Rivas-Marin E."/>
            <person name="Kohn T."/>
            <person name="Peeters S.H."/>
            <person name="Heuer A."/>
            <person name="Rast P."/>
            <person name="Oberbeckmann S."/>
            <person name="Bunk B."/>
            <person name="Jeske O."/>
            <person name="Meyerdierks A."/>
            <person name="Storesund J.E."/>
            <person name="Kallscheuer N."/>
            <person name="Luecker S."/>
            <person name="Lage O.M."/>
            <person name="Pohl T."/>
            <person name="Merkel B.J."/>
            <person name="Hornburger P."/>
            <person name="Mueller R.-W."/>
            <person name="Bruemmer F."/>
            <person name="Labrenz M."/>
            <person name="Spormann A.M."/>
            <person name="Op den Camp H."/>
            <person name="Overmann J."/>
            <person name="Amann R."/>
            <person name="Jetten M.S.M."/>
            <person name="Mascher T."/>
            <person name="Medema M.H."/>
            <person name="Devos D.P."/>
            <person name="Kaster A.-K."/>
            <person name="Ovreas L."/>
            <person name="Rohde M."/>
            <person name="Galperin M.Y."/>
            <person name="Jogler C."/>
        </authorList>
    </citation>
    <scope>NUCLEOTIDE SEQUENCE [LARGE SCALE GENOMIC DNA]</scope>
    <source>
        <strain evidence="2 3">Enr13</strain>
    </source>
</reference>
<proteinExistence type="predicted"/>
<name>A0A518HNP7_9BACT</name>
<evidence type="ECO:0000313" key="3">
    <source>
        <dbReference type="Proteomes" id="UP000319004"/>
    </source>
</evidence>
<dbReference type="EMBL" id="CP037423">
    <property type="protein sequence ID" value="QDV42468.1"/>
    <property type="molecule type" value="Genomic_DNA"/>
</dbReference>
<dbReference type="AlphaFoldDB" id="A0A518HNP7"/>
<feature type="region of interest" description="Disordered" evidence="1">
    <location>
        <begin position="1"/>
        <end position="38"/>
    </location>
</feature>
<accession>A0A518HNP7</accession>
<dbReference type="Proteomes" id="UP000319004">
    <property type="component" value="Chromosome"/>
</dbReference>
<feature type="compositionally biased region" description="Basic and acidic residues" evidence="1">
    <location>
        <begin position="1"/>
        <end position="19"/>
    </location>
</feature>
<dbReference type="KEGG" id="snep:Enr13x_23150"/>
<organism evidence="2 3">
    <name type="scientific">Stieleria neptunia</name>
    <dbReference type="NCBI Taxonomy" id="2527979"/>
    <lineage>
        <taxon>Bacteria</taxon>
        <taxon>Pseudomonadati</taxon>
        <taxon>Planctomycetota</taxon>
        <taxon>Planctomycetia</taxon>
        <taxon>Pirellulales</taxon>
        <taxon>Pirellulaceae</taxon>
        <taxon>Stieleria</taxon>
    </lineage>
</organism>
<evidence type="ECO:0000256" key="1">
    <source>
        <dbReference type="SAM" id="MobiDB-lite"/>
    </source>
</evidence>
<protein>
    <submittedName>
        <fullName evidence="2">Uncharacterized protein</fullName>
    </submittedName>
</protein>
<keyword evidence="3" id="KW-1185">Reference proteome</keyword>
<evidence type="ECO:0000313" key="2">
    <source>
        <dbReference type="EMBL" id="QDV42468.1"/>
    </source>
</evidence>
<gene>
    <name evidence="2" type="ORF">Enr13x_23150</name>
</gene>
<sequence>MLKNGQEPKEQMLGREKGARLGTLVTDPINRPTWRTMGSPRIDATQGFLKEWALVAHMRA</sequence>